<name>A0A0K2SZ41_LEPSM</name>
<evidence type="ECO:0000313" key="1">
    <source>
        <dbReference type="EMBL" id="CDW18815.1"/>
    </source>
</evidence>
<reference evidence="1" key="1">
    <citation type="submission" date="2014-05" db="EMBL/GenBank/DDBJ databases">
        <authorList>
            <person name="Chronopoulou M."/>
        </authorList>
    </citation>
    <scope>NUCLEOTIDE SEQUENCE</scope>
    <source>
        <tissue evidence="1">Whole organism</tissue>
    </source>
</reference>
<accession>A0A0K2SZ41</accession>
<sequence>MNVQICRYRNKLNRQVGPAYEHLFHCSGT</sequence>
<dbReference type="EMBL" id="HACA01001454">
    <property type="protein sequence ID" value="CDW18815.1"/>
    <property type="molecule type" value="Transcribed_RNA"/>
</dbReference>
<proteinExistence type="predicted"/>
<dbReference type="AlphaFoldDB" id="A0A0K2SZ41"/>
<organism evidence="1">
    <name type="scientific">Lepeophtheirus salmonis</name>
    <name type="common">Salmon louse</name>
    <name type="synonym">Caligus salmonis</name>
    <dbReference type="NCBI Taxonomy" id="72036"/>
    <lineage>
        <taxon>Eukaryota</taxon>
        <taxon>Metazoa</taxon>
        <taxon>Ecdysozoa</taxon>
        <taxon>Arthropoda</taxon>
        <taxon>Crustacea</taxon>
        <taxon>Multicrustacea</taxon>
        <taxon>Hexanauplia</taxon>
        <taxon>Copepoda</taxon>
        <taxon>Siphonostomatoida</taxon>
        <taxon>Caligidae</taxon>
        <taxon>Lepeophtheirus</taxon>
    </lineage>
</organism>
<protein>
    <submittedName>
        <fullName evidence="1">Uncharacterized protein</fullName>
    </submittedName>
</protein>